<evidence type="ECO:0000256" key="2">
    <source>
        <dbReference type="SAM" id="Phobius"/>
    </source>
</evidence>
<dbReference type="AlphaFoldDB" id="A0AAE0LHQ4"/>
<feature type="transmembrane region" description="Helical" evidence="2">
    <location>
        <begin position="56"/>
        <end position="74"/>
    </location>
</feature>
<sequence>MGRMAHKSSTFFNISALTASAFPTAIEDWLYYVPTPWVEVEAQVTSKAEKIFGPKLMLVMQTGFVTVYALFFNFQKFNKAIAIGMVGLIGIFIQGKYVKAFIRVFLNLLRWTSRMVTNGIGQLRHVILGEKIVAKPVTEAERLLVDIHLVSPMEAHLQKVAYALLVGGWFIISWSLLTYSMLIREMMGSEAEAEMLTVWATTLAVEMFGVEALKLIAIRLFVEEVMRKIQELFNGVDEVQIWYEHHIMAIASSSTHEGEDNGEQDLGDDADADGGDGVFGGGDDVDMM</sequence>
<keyword evidence="2" id="KW-0472">Membrane</keyword>
<evidence type="ECO:0000313" key="4">
    <source>
        <dbReference type="Proteomes" id="UP001190700"/>
    </source>
</evidence>
<feature type="transmembrane region" description="Helical" evidence="2">
    <location>
        <begin position="160"/>
        <end position="177"/>
    </location>
</feature>
<evidence type="ECO:0000256" key="1">
    <source>
        <dbReference type="SAM" id="MobiDB-lite"/>
    </source>
</evidence>
<organism evidence="3 4">
    <name type="scientific">Cymbomonas tetramitiformis</name>
    <dbReference type="NCBI Taxonomy" id="36881"/>
    <lineage>
        <taxon>Eukaryota</taxon>
        <taxon>Viridiplantae</taxon>
        <taxon>Chlorophyta</taxon>
        <taxon>Pyramimonadophyceae</taxon>
        <taxon>Pyramimonadales</taxon>
        <taxon>Pyramimonadaceae</taxon>
        <taxon>Cymbomonas</taxon>
    </lineage>
</organism>
<keyword evidence="4" id="KW-1185">Reference proteome</keyword>
<reference evidence="3 4" key="1">
    <citation type="journal article" date="2015" name="Genome Biol. Evol.">
        <title>Comparative Genomics of a Bacterivorous Green Alga Reveals Evolutionary Causalities and Consequences of Phago-Mixotrophic Mode of Nutrition.</title>
        <authorList>
            <person name="Burns J.A."/>
            <person name="Paasch A."/>
            <person name="Narechania A."/>
            <person name="Kim E."/>
        </authorList>
    </citation>
    <scope>NUCLEOTIDE SEQUENCE [LARGE SCALE GENOMIC DNA]</scope>
    <source>
        <strain evidence="3 4">PLY_AMNH</strain>
    </source>
</reference>
<keyword evidence="2" id="KW-0812">Transmembrane</keyword>
<dbReference type="EMBL" id="LGRX02001933">
    <property type="protein sequence ID" value="KAK3285199.1"/>
    <property type="molecule type" value="Genomic_DNA"/>
</dbReference>
<feature type="transmembrane region" description="Helical" evidence="2">
    <location>
        <begin position="197"/>
        <end position="222"/>
    </location>
</feature>
<feature type="transmembrane region" description="Helical" evidence="2">
    <location>
        <begin position="80"/>
        <end position="106"/>
    </location>
</feature>
<protein>
    <submittedName>
        <fullName evidence="3">Uncharacterized protein</fullName>
    </submittedName>
</protein>
<gene>
    <name evidence="3" type="ORF">CYMTET_7191</name>
</gene>
<name>A0AAE0LHQ4_9CHLO</name>
<evidence type="ECO:0000313" key="3">
    <source>
        <dbReference type="EMBL" id="KAK3285199.1"/>
    </source>
</evidence>
<feature type="region of interest" description="Disordered" evidence="1">
    <location>
        <begin position="254"/>
        <end position="288"/>
    </location>
</feature>
<accession>A0AAE0LHQ4</accession>
<proteinExistence type="predicted"/>
<feature type="compositionally biased region" description="Acidic residues" evidence="1">
    <location>
        <begin position="260"/>
        <end position="274"/>
    </location>
</feature>
<comment type="caution">
    <text evidence="3">The sequence shown here is derived from an EMBL/GenBank/DDBJ whole genome shotgun (WGS) entry which is preliminary data.</text>
</comment>
<keyword evidence="2" id="KW-1133">Transmembrane helix</keyword>
<dbReference type="Proteomes" id="UP001190700">
    <property type="component" value="Unassembled WGS sequence"/>
</dbReference>